<organism evidence="3 4">
    <name type="scientific">Ignelater luminosus</name>
    <name type="common">Cucubano</name>
    <name type="synonym">Pyrophorus luminosus</name>
    <dbReference type="NCBI Taxonomy" id="2038154"/>
    <lineage>
        <taxon>Eukaryota</taxon>
        <taxon>Metazoa</taxon>
        <taxon>Ecdysozoa</taxon>
        <taxon>Arthropoda</taxon>
        <taxon>Hexapoda</taxon>
        <taxon>Insecta</taxon>
        <taxon>Pterygota</taxon>
        <taxon>Neoptera</taxon>
        <taxon>Endopterygota</taxon>
        <taxon>Coleoptera</taxon>
        <taxon>Polyphaga</taxon>
        <taxon>Elateriformia</taxon>
        <taxon>Elateroidea</taxon>
        <taxon>Elateridae</taxon>
        <taxon>Agrypninae</taxon>
        <taxon>Pyrophorini</taxon>
        <taxon>Ignelater</taxon>
    </lineage>
</organism>
<dbReference type="Proteomes" id="UP000801492">
    <property type="component" value="Unassembled WGS sequence"/>
</dbReference>
<keyword evidence="1" id="KW-0732">Signal</keyword>
<dbReference type="InterPro" id="IPR045357">
    <property type="entry name" value="Aminopeptidase_N-like_N"/>
</dbReference>
<protein>
    <recommendedName>
        <fullName evidence="2">Aminopeptidase N-like N-terminal domain-containing protein</fullName>
    </recommendedName>
</protein>
<gene>
    <name evidence="3" type="ORF">ILUMI_18186</name>
</gene>
<comment type="caution">
    <text evidence="3">The sequence shown here is derived from an EMBL/GenBank/DDBJ whole genome shotgun (WGS) entry which is preliminary data.</text>
</comment>
<dbReference type="SUPFAM" id="SSF63737">
    <property type="entry name" value="Leukotriene A4 hydrolase N-terminal domain"/>
    <property type="match status" value="1"/>
</dbReference>
<evidence type="ECO:0000313" key="3">
    <source>
        <dbReference type="EMBL" id="KAF2887985.1"/>
    </source>
</evidence>
<dbReference type="PROSITE" id="PS51257">
    <property type="entry name" value="PROKAR_LIPOPROTEIN"/>
    <property type="match status" value="1"/>
</dbReference>
<feature type="chain" id="PRO_5035469594" description="Aminopeptidase N-like N-terminal domain-containing protein" evidence="1">
    <location>
        <begin position="21"/>
        <end position="135"/>
    </location>
</feature>
<evidence type="ECO:0000259" key="2">
    <source>
        <dbReference type="Pfam" id="PF17900"/>
    </source>
</evidence>
<dbReference type="Pfam" id="PF17900">
    <property type="entry name" value="Peptidase_M1_N"/>
    <property type="match status" value="1"/>
</dbReference>
<reference evidence="3" key="1">
    <citation type="submission" date="2019-08" db="EMBL/GenBank/DDBJ databases">
        <title>The genome of the North American firefly Photinus pyralis.</title>
        <authorList>
            <consortium name="Photinus pyralis genome working group"/>
            <person name="Fallon T.R."/>
            <person name="Sander Lower S.E."/>
            <person name="Weng J.-K."/>
        </authorList>
    </citation>
    <scope>NUCLEOTIDE SEQUENCE</scope>
    <source>
        <strain evidence="3">TRF0915ILg1</strain>
        <tissue evidence="3">Whole body</tissue>
    </source>
</reference>
<evidence type="ECO:0000256" key="1">
    <source>
        <dbReference type="SAM" id="SignalP"/>
    </source>
</evidence>
<name>A0A8K0G153_IGNLU</name>
<dbReference type="AlphaFoldDB" id="A0A8K0G153"/>
<dbReference type="OrthoDB" id="510539at2759"/>
<evidence type="ECO:0000313" key="4">
    <source>
        <dbReference type="Proteomes" id="UP000801492"/>
    </source>
</evidence>
<sequence length="135" mass="15189">MIRFVFVLLFSVTLCSIASCLSVSFTEKCKTATIFHYDGNVKIELEVLEDTKSITLHQLQLRIDNTTIKLVNSNGKENIVVDTSKDGRNKTYTIRFDELVKIGIYSLTIGNFSEELGDGEGFFQAVYFKETGASR</sequence>
<feature type="domain" description="Aminopeptidase N-like N-terminal" evidence="2">
    <location>
        <begin position="35"/>
        <end position="132"/>
    </location>
</feature>
<proteinExistence type="predicted"/>
<feature type="signal peptide" evidence="1">
    <location>
        <begin position="1"/>
        <end position="20"/>
    </location>
</feature>
<dbReference type="Gene3D" id="2.60.40.1730">
    <property type="entry name" value="tricorn interacting facor f3 domain"/>
    <property type="match status" value="1"/>
</dbReference>
<dbReference type="InterPro" id="IPR042097">
    <property type="entry name" value="Aminopeptidase_N-like_N_sf"/>
</dbReference>
<keyword evidence="4" id="KW-1185">Reference proteome</keyword>
<accession>A0A8K0G153</accession>
<dbReference type="EMBL" id="VTPC01080675">
    <property type="protein sequence ID" value="KAF2887985.1"/>
    <property type="molecule type" value="Genomic_DNA"/>
</dbReference>